<organism evidence="1 2">
    <name type="scientific">Desmophyllum pertusum</name>
    <dbReference type="NCBI Taxonomy" id="174260"/>
    <lineage>
        <taxon>Eukaryota</taxon>
        <taxon>Metazoa</taxon>
        <taxon>Cnidaria</taxon>
        <taxon>Anthozoa</taxon>
        <taxon>Hexacorallia</taxon>
        <taxon>Scleractinia</taxon>
        <taxon>Caryophylliina</taxon>
        <taxon>Caryophylliidae</taxon>
        <taxon>Desmophyllum</taxon>
    </lineage>
</organism>
<dbReference type="Proteomes" id="UP001163046">
    <property type="component" value="Unassembled WGS sequence"/>
</dbReference>
<dbReference type="EMBL" id="MU826927">
    <property type="protein sequence ID" value="KAJ7369501.1"/>
    <property type="molecule type" value="Genomic_DNA"/>
</dbReference>
<sequence>MSELSTKTIPEMQIEFAMFVVHAHESVLSINNDGGYSKVYRALLQATADSQGGHARNSSKSEMSHRLENTETMQQPALQGAAPILSPTGEIVMLKCMLRYGEISCRLEDLQIWDPQFKAPDYIRKHLYKTYRDTPVTGVRIVLGVNGQLVWSVDPTLKEMWWKKELQMAANETLMLKTRLRYGLVSFQEDDVHFRFGDWEIPSTSLTI</sequence>
<comment type="caution">
    <text evidence="1">The sequence shown here is derived from an EMBL/GenBank/DDBJ whole genome shotgun (WGS) entry which is preliminary data.</text>
</comment>
<proteinExistence type="predicted"/>
<accession>A0A9W9YUC4</accession>
<keyword evidence="2" id="KW-1185">Reference proteome</keyword>
<name>A0A9W9YUC4_9CNID</name>
<reference evidence="1" key="1">
    <citation type="submission" date="2023-01" db="EMBL/GenBank/DDBJ databases">
        <title>Genome assembly of the deep-sea coral Lophelia pertusa.</title>
        <authorList>
            <person name="Herrera S."/>
            <person name="Cordes E."/>
        </authorList>
    </citation>
    <scope>NUCLEOTIDE SEQUENCE</scope>
    <source>
        <strain evidence="1">USNM1676648</strain>
        <tissue evidence="1">Polyp</tissue>
    </source>
</reference>
<protein>
    <submittedName>
        <fullName evidence="1">Uncharacterized protein</fullName>
    </submittedName>
</protein>
<evidence type="ECO:0000313" key="1">
    <source>
        <dbReference type="EMBL" id="KAJ7369501.1"/>
    </source>
</evidence>
<evidence type="ECO:0000313" key="2">
    <source>
        <dbReference type="Proteomes" id="UP001163046"/>
    </source>
</evidence>
<gene>
    <name evidence="1" type="ORF">OS493_038523</name>
</gene>
<dbReference type="OrthoDB" id="10538783at2759"/>
<dbReference type="AlphaFoldDB" id="A0A9W9YUC4"/>